<reference evidence="1" key="2">
    <citation type="journal article" date="2000" name="Genome Res.">
        <title>Normalization and subtraction of cap-trapper-selected cDNAs to prepare full-length cDNA libraries for rapid discovery of new genes.</title>
        <authorList>
            <person name="Carninci P."/>
            <person name="Shibata Y."/>
            <person name="Hayatsu N."/>
            <person name="Sugahara Y."/>
            <person name="Shibata K."/>
            <person name="Itoh M."/>
            <person name="Konno H."/>
            <person name="Okazaki Y."/>
            <person name="Muramatsu M."/>
            <person name="Hayashizaki Y."/>
        </authorList>
    </citation>
    <scope>NUCLEOTIDE SEQUENCE</scope>
    <source>
        <strain evidence="1">C57BL/6J</strain>
        <tissue evidence="1">Embryonic body between diaphragm region and neck</tissue>
    </source>
</reference>
<reference evidence="1" key="7">
    <citation type="journal article" date="2005" name="Science">
        <title>The Transcriptional Landscape of the Mammalian Genome.</title>
        <authorList>
            <consortium name="The FANTOM Consortium"/>
            <consortium name="Riken Genome Exploration Research Group and Genome Science Group (Genome Network Project Core Group)"/>
        </authorList>
    </citation>
    <scope>NUCLEOTIDE SEQUENCE</scope>
    <source>
        <strain evidence="1">C57BL/6J</strain>
        <tissue evidence="1">Embryonic body between diaphragm region and neck</tissue>
    </source>
</reference>
<evidence type="ECO:0000313" key="1">
    <source>
        <dbReference type="EMBL" id="BAC28846.1"/>
    </source>
</evidence>
<reference evidence="1" key="5">
    <citation type="submission" date="2001-07" db="EMBL/GenBank/DDBJ databases">
        <authorList>
            <person name="Adachi J."/>
            <person name="Aizawa K."/>
            <person name="Akimura T."/>
            <person name="Arakawa T."/>
            <person name="Bono H."/>
            <person name="Carninci P."/>
            <person name="Fukuda S."/>
            <person name="Furuno M."/>
            <person name="Hanagaki T."/>
            <person name="Hara A."/>
            <person name="Hashizume W."/>
            <person name="Hayashida K."/>
            <person name="Hayatsu N."/>
            <person name="Hiramoto K."/>
            <person name="Hiraoka T."/>
            <person name="Hirozane T."/>
            <person name="Hori F."/>
            <person name="Imotani K."/>
            <person name="Ishii Y."/>
            <person name="Itoh M."/>
            <person name="Kagawa I."/>
            <person name="Kasukawa T."/>
            <person name="Katoh H."/>
            <person name="Kawai J."/>
            <person name="Kojima Y."/>
            <person name="Kondo S."/>
            <person name="Konno H."/>
            <person name="Kouda M."/>
            <person name="Koya S."/>
            <person name="Kurihara C."/>
            <person name="Matsuyama T."/>
            <person name="Miyazaki A."/>
            <person name="Murata M."/>
            <person name="Nakamura M."/>
            <person name="Nishi K."/>
            <person name="Nomura K."/>
            <person name="Numazaki R."/>
            <person name="Ohno M."/>
            <person name="Ohsato N."/>
            <person name="Okazaki Y."/>
            <person name="Saito R."/>
            <person name="Saitoh H."/>
            <person name="Sakai C."/>
            <person name="Sakai K."/>
            <person name="Sakazume N."/>
            <person name="Sano H."/>
            <person name="Sasaki D."/>
            <person name="Shibata K."/>
            <person name="Shinagawa A."/>
            <person name="Shiraki T."/>
            <person name="Sogabe Y."/>
            <person name="Tagami M."/>
            <person name="Tagawa A."/>
            <person name="Takahashi F."/>
            <person name="Takaku-Akahira S."/>
            <person name="Takeda Y."/>
            <person name="Tanaka T."/>
            <person name="Tomaru A."/>
            <person name="Toya T."/>
            <person name="Yasunishi A."/>
            <person name="Muramatsu M."/>
            <person name="Hayashizaki Y."/>
        </authorList>
    </citation>
    <scope>NUCLEOTIDE SEQUENCE</scope>
    <source>
        <strain evidence="1">C57BL/6J</strain>
        <tissue evidence="1">Embryonic body between diaphragm region and neck</tissue>
    </source>
</reference>
<reference evidence="1" key="3">
    <citation type="journal article" date="2000" name="Genome Res.">
        <title>RIKEN integrated sequence analysis (RISA) system--384-format sequencing pipeline with 384 multicapillary sequencer.</title>
        <authorList>
            <person name="Shibata K."/>
            <person name="Itoh M."/>
            <person name="Aizawa K."/>
            <person name="Nagaoka S."/>
            <person name="Sasaki N."/>
            <person name="Carninci P."/>
            <person name="Konno H."/>
            <person name="Akiyama J."/>
            <person name="Nishi K."/>
            <person name="Kitsunai T."/>
            <person name="Tashiro H."/>
            <person name="Itoh M."/>
            <person name="Sumi N."/>
            <person name="Ishii Y."/>
            <person name="Nakamura S."/>
            <person name="Hazama M."/>
            <person name="Nishine T."/>
            <person name="Harada A."/>
            <person name="Yamamoto R."/>
            <person name="Matsumoto H."/>
            <person name="Sakaguchi S."/>
            <person name="Ikegami T."/>
            <person name="Kashiwagi K."/>
            <person name="Fujiwake S."/>
            <person name="Inoue K."/>
            <person name="Togawa Y."/>
            <person name="Izawa M."/>
            <person name="Ohara E."/>
            <person name="Watahiki M."/>
            <person name="Yoneda Y."/>
            <person name="Ishikawa T."/>
            <person name="Ozawa K."/>
            <person name="Tanaka T."/>
            <person name="Matsuura S."/>
            <person name="Kawai J."/>
            <person name="Okazaki Y."/>
            <person name="Muramatsu M."/>
            <person name="Inoue Y."/>
            <person name="Kira A."/>
            <person name="Hayashizaki Y."/>
        </authorList>
    </citation>
    <scope>NUCLEOTIDE SEQUENCE</scope>
    <source>
        <strain evidence="1">C57BL/6J</strain>
        <tissue evidence="1">Embryonic body between diaphragm region and neck</tissue>
    </source>
</reference>
<reference evidence="1" key="1">
    <citation type="journal article" date="1999" name="Methods Enzymol.">
        <title>High-efficiency full-length cDNA cloning.</title>
        <authorList>
            <person name="Carninci P."/>
            <person name="Hayashizaki Y."/>
        </authorList>
    </citation>
    <scope>NUCLEOTIDE SEQUENCE</scope>
    <source>
        <strain evidence="1">C57BL/6J</strain>
        <tissue evidence="1">Embryonic body between diaphragm region and neck</tissue>
    </source>
</reference>
<dbReference type="AlphaFoldDB" id="Q8BSA5"/>
<protein>
    <submittedName>
        <fullName evidence="1">Uncharacterized protein</fullName>
    </submittedName>
</protein>
<reference evidence="1" key="4">
    <citation type="journal article" date="2001" name="Nature">
        <title>Functional annotation of a full-length mouse cDNA collection.</title>
        <authorList>
            <consortium name="The RIKEN Genome Exploration Research Group Phase II Team and the FANTOM Consortium"/>
        </authorList>
    </citation>
    <scope>NUCLEOTIDE SEQUENCE</scope>
    <source>
        <strain evidence="1">C57BL/6J</strain>
        <tissue evidence="1">Embryonic body between diaphragm region and neck</tissue>
    </source>
</reference>
<dbReference type="EMBL" id="AK034833">
    <property type="protein sequence ID" value="BAC28846.1"/>
    <property type="molecule type" value="mRNA"/>
</dbReference>
<reference evidence="1" key="6">
    <citation type="journal article" date="2002" name="Nature">
        <title>Analysis of the mouse transcriptome based on functional annotation of 60,770 full-length cDNAs.</title>
        <authorList>
            <consortium name="The FANTOM Consortium and the RIKEN Genome Exploration Research Group Phase I and II Team"/>
        </authorList>
    </citation>
    <scope>NUCLEOTIDE SEQUENCE</scope>
    <source>
        <strain evidence="1">C57BL/6J</strain>
        <tissue evidence="1">Embryonic body between diaphragm region and neck</tissue>
    </source>
</reference>
<organism evidence="1">
    <name type="scientific">Mus musculus</name>
    <name type="common">Mouse</name>
    <dbReference type="NCBI Taxonomy" id="10090"/>
    <lineage>
        <taxon>Eukaryota</taxon>
        <taxon>Metazoa</taxon>
        <taxon>Chordata</taxon>
        <taxon>Craniata</taxon>
        <taxon>Vertebrata</taxon>
        <taxon>Euteleostomi</taxon>
        <taxon>Mammalia</taxon>
        <taxon>Eutheria</taxon>
        <taxon>Euarchontoglires</taxon>
        <taxon>Glires</taxon>
        <taxon>Rodentia</taxon>
        <taxon>Myomorpha</taxon>
        <taxon>Muroidea</taxon>
        <taxon>Muridae</taxon>
        <taxon>Murinae</taxon>
        <taxon>Mus</taxon>
        <taxon>Mus</taxon>
    </lineage>
</organism>
<name>Q8BSA5_MOUSE</name>
<reference evidence="1" key="8">
    <citation type="journal article" date="2005" name="Science">
        <title>Antisense Transcription in the Mammalian Transcriptome.</title>
        <authorList>
            <consortium name="RIKEN Genome Exploration Research Group and Genome Science Group (Genome Network Project Core Group) and the FANTOM Consortium"/>
        </authorList>
    </citation>
    <scope>NUCLEOTIDE SEQUENCE</scope>
    <source>
        <strain evidence="1">C57BL/6J</strain>
        <tissue evidence="1">Embryonic body between diaphragm region and neck</tissue>
    </source>
</reference>
<proteinExistence type="evidence at transcript level"/>
<sequence>MNRSHFKSNMRVILLISKCPCARDYRCPKQHNFQYLTWLLIENHCTHSAKCTSAFSSLCILISVYFKFLSSLMDAFIVSWIGGHTILEKAWSTVVVASKDVFVLVPGHAILHYLDDKQITCRDD</sequence>
<accession>Q8BSA5</accession>